<dbReference type="AlphaFoldDB" id="A0A7S1WWT0"/>
<feature type="signal peptide" evidence="1">
    <location>
        <begin position="1"/>
        <end position="24"/>
    </location>
</feature>
<evidence type="ECO:0000256" key="1">
    <source>
        <dbReference type="SAM" id="SignalP"/>
    </source>
</evidence>
<proteinExistence type="predicted"/>
<protein>
    <submittedName>
        <fullName evidence="2">Uncharacterized protein</fullName>
    </submittedName>
</protein>
<reference evidence="2" key="1">
    <citation type="submission" date="2021-01" db="EMBL/GenBank/DDBJ databases">
        <authorList>
            <person name="Corre E."/>
            <person name="Pelletier E."/>
            <person name="Niang G."/>
            <person name="Scheremetjew M."/>
            <person name="Finn R."/>
            <person name="Kale V."/>
            <person name="Holt S."/>
            <person name="Cochrane G."/>
            <person name="Meng A."/>
            <person name="Brown T."/>
            <person name="Cohen L."/>
        </authorList>
    </citation>
    <scope>NUCLEOTIDE SEQUENCE</scope>
    <source>
        <strain evidence="2">OF101</strain>
    </source>
</reference>
<sequence length="142" mass="15510">MTMIPSTSMPFALFLLLTAGLVSGRVMQNKPKGLCYEGDGGYITNCIRRGAWGSQPDDDFEYTEKVNGDCAALGYPVSLEKYSNVVYKDAGVVGYATDQAFNNLKTDLESLILSPPAMAADFFWVAGYPKECAYFGISYHAK</sequence>
<accession>A0A7S1WWT0</accession>
<evidence type="ECO:0000313" key="2">
    <source>
        <dbReference type="EMBL" id="CAD9192024.1"/>
    </source>
</evidence>
<gene>
    <name evidence="2" type="ORF">ACAT0790_LOCUS68799</name>
</gene>
<dbReference type="EMBL" id="HBGE01115274">
    <property type="protein sequence ID" value="CAD9192024.1"/>
    <property type="molecule type" value="Transcribed_RNA"/>
</dbReference>
<feature type="chain" id="PRO_5031572367" evidence="1">
    <location>
        <begin position="25"/>
        <end position="142"/>
    </location>
</feature>
<organism evidence="2">
    <name type="scientific">Alexandrium catenella</name>
    <name type="common">Red tide dinoflagellate</name>
    <name type="synonym">Gonyaulax catenella</name>
    <dbReference type="NCBI Taxonomy" id="2925"/>
    <lineage>
        <taxon>Eukaryota</taxon>
        <taxon>Sar</taxon>
        <taxon>Alveolata</taxon>
        <taxon>Dinophyceae</taxon>
        <taxon>Gonyaulacales</taxon>
        <taxon>Pyrocystaceae</taxon>
        <taxon>Alexandrium</taxon>
    </lineage>
</organism>
<name>A0A7S1WWT0_ALECA</name>
<keyword evidence="1" id="KW-0732">Signal</keyword>